<evidence type="ECO:0000313" key="4">
    <source>
        <dbReference type="Proteomes" id="UP000308196"/>
    </source>
</evidence>
<dbReference type="Pfam" id="PF02321">
    <property type="entry name" value="OEP"/>
    <property type="match status" value="2"/>
</dbReference>
<dbReference type="SUPFAM" id="SSF56954">
    <property type="entry name" value="Outer membrane efflux proteins (OEP)"/>
    <property type="match status" value="1"/>
</dbReference>
<keyword evidence="2" id="KW-0175">Coiled coil</keyword>
<evidence type="ECO:0000313" key="3">
    <source>
        <dbReference type="EMBL" id="VTR45819.1"/>
    </source>
</evidence>
<reference evidence="3 4" key="1">
    <citation type="submission" date="2019-05" db="EMBL/GenBank/DDBJ databases">
        <authorList>
            <consortium name="Pathogen Informatics"/>
        </authorList>
    </citation>
    <scope>NUCLEOTIDE SEQUENCE [LARGE SCALE GENOMIC DNA]</scope>
    <source>
        <strain evidence="3 4">NCTC11429</strain>
    </source>
</reference>
<dbReference type="KEGG" id="stha:NCTC11429_03275"/>
<dbReference type="InterPro" id="IPR010131">
    <property type="entry name" value="MdtP/NodT-like"/>
</dbReference>
<gene>
    <name evidence="3" type="primary">czcC</name>
    <name evidence="3" type="ORF">NCTC11429_03275</name>
</gene>
<comment type="similarity">
    <text evidence="1">Belongs to the outer membrane factor (OMF) (TC 1.B.17) family.</text>
</comment>
<dbReference type="InterPro" id="IPR003423">
    <property type="entry name" value="OMP_efflux"/>
</dbReference>
<dbReference type="PANTHER" id="PTHR30203">
    <property type="entry name" value="OUTER MEMBRANE CATION EFFLUX PROTEIN"/>
    <property type="match status" value="1"/>
</dbReference>
<dbReference type="PANTHER" id="PTHR30203:SF23">
    <property type="entry name" value="OUTER MEMBRANE EFFLUX PROTEIN"/>
    <property type="match status" value="1"/>
</dbReference>
<organism evidence="3 4">
    <name type="scientific">Sphingobacterium thalpophilum</name>
    <dbReference type="NCBI Taxonomy" id="259"/>
    <lineage>
        <taxon>Bacteria</taxon>
        <taxon>Pseudomonadati</taxon>
        <taxon>Bacteroidota</taxon>
        <taxon>Sphingobacteriia</taxon>
        <taxon>Sphingobacteriales</taxon>
        <taxon>Sphingobacteriaceae</taxon>
        <taxon>Sphingobacterium</taxon>
    </lineage>
</organism>
<feature type="coiled-coil region" evidence="2">
    <location>
        <begin position="316"/>
        <end position="343"/>
    </location>
</feature>
<evidence type="ECO:0000256" key="1">
    <source>
        <dbReference type="ARBA" id="ARBA00007613"/>
    </source>
</evidence>
<proteinExistence type="inferred from homology"/>
<dbReference type="AlphaFoldDB" id="A0A4U9VJV4"/>
<dbReference type="STRING" id="1123265.GCA_000686625_01538"/>
<name>A0A4U9VJV4_9SPHI</name>
<evidence type="ECO:0000256" key="2">
    <source>
        <dbReference type="SAM" id="Coils"/>
    </source>
</evidence>
<sequence length="430" mass="50343">MQNQNNVRKIQIALIFFLGFNSYLSAQEPRTDCLTKSQVEQLFLEHNLTLLAKRFHLKQAEAAILQAKLWPNPTVSISEVNLWKNPSSESFSSLIGNYGKYQQVALELEQTIETAGKRKKRVQLQLLEKEDSRLQFEELLRNLRYDLRNQMLDLQVMQAKERLYNGQMEIFERISASYQHQWKEGNVSEMDYLRIQSEATAFRNKLAEIHQEKIEKINAVAQYLGDQAKMLCITDTLSLPDFVQAKPGEWKLTALENRSDYKMVRNELEKGKAQFEIERAERVPNLQVSMNYDRGGNIMRDFVGFGVSMDLPLFNRNQGNIKIAQLEIEKKKVEAEQFRLDIEREIDFLTARLGALETSLKSTDSTFAQRLDTALERYVRNFQQKRLTIVEFTDFINNYMENKEAILERCAKYLQYKEELIYLIGKDILE</sequence>
<dbReference type="GO" id="GO:0015562">
    <property type="term" value="F:efflux transmembrane transporter activity"/>
    <property type="evidence" value="ECO:0007669"/>
    <property type="project" value="InterPro"/>
</dbReference>
<dbReference type="Gene3D" id="1.20.1600.10">
    <property type="entry name" value="Outer membrane efflux proteins (OEP)"/>
    <property type="match status" value="1"/>
</dbReference>
<protein>
    <submittedName>
        <fullName evidence="3">Cation efflux system protein CzcC</fullName>
    </submittedName>
</protein>
<accession>A0A4U9VJV4</accession>
<dbReference type="Proteomes" id="UP000308196">
    <property type="component" value="Chromosome"/>
</dbReference>
<dbReference type="EMBL" id="LR590484">
    <property type="protein sequence ID" value="VTR45819.1"/>
    <property type="molecule type" value="Genomic_DNA"/>
</dbReference>